<reference evidence="1" key="1">
    <citation type="submission" date="2013-07" db="EMBL/GenBank/DDBJ databases">
        <title>The genome of an arbuscular mycorrhizal fungus provides insights into the evolution of the oldest plant symbiosis.</title>
        <authorList>
            <consortium name="DOE Joint Genome Institute"/>
            <person name="Tisserant E."/>
            <person name="Malbreil M."/>
            <person name="Kuo A."/>
            <person name="Kohler A."/>
            <person name="Symeonidi A."/>
            <person name="Balestrini R."/>
            <person name="Charron P."/>
            <person name="Duensing N."/>
            <person name="Frei-dit-Frey N."/>
            <person name="Gianinazzi-Pearson V."/>
            <person name="Gilbert B."/>
            <person name="Handa Y."/>
            <person name="Hijri M."/>
            <person name="Kaul R."/>
            <person name="Kawaguchi M."/>
            <person name="Krajinski F."/>
            <person name="Lammers P."/>
            <person name="Lapierre D."/>
            <person name="Masclaux F.G."/>
            <person name="Murat C."/>
            <person name="Morin E."/>
            <person name="Ndikumana S."/>
            <person name="Pagni M."/>
            <person name="Petitpierre D."/>
            <person name="Requena N."/>
            <person name="Rosikiewicz P."/>
            <person name="Riley R."/>
            <person name="Saito K."/>
            <person name="San Clemente H."/>
            <person name="Shapiro H."/>
            <person name="van Tuinen D."/>
            <person name="Becard G."/>
            <person name="Bonfante P."/>
            <person name="Paszkowski U."/>
            <person name="Shachar-Hill Y."/>
            <person name="Young J.P."/>
            <person name="Sanders I.R."/>
            <person name="Henrissat B."/>
            <person name="Rensing S.A."/>
            <person name="Grigoriev I.V."/>
            <person name="Corradi N."/>
            <person name="Roux C."/>
            <person name="Martin F."/>
        </authorList>
    </citation>
    <scope>NUCLEOTIDE SEQUENCE</scope>
    <source>
        <strain evidence="1">DAOM 197198</strain>
    </source>
</reference>
<evidence type="ECO:0000313" key="1">
    <source>
        <dbReference type="EMBL" id="ESA03705.1"/>
    </source>
</evidence>
<protein>
    <submittedName>
        <fullName evidence="1">Uncharacterized protein</fullName>
    </submittedName>
</protein>
<dbReference type="AlphaFoldDB" id="U9T6E8"/>
<sequence>MLVIFLLAFYYLAALDTRYKRQGLALSRSSLNLLAKIKESKTSQDVSALETAIQEQIVGTI</sequence>
<name>U9T6E8_RHIID</name>
<proteinExistence type="predicted"/>
<dbReference type="HOGENOM" id="CLU_2923844_0_0_1"/>
<gene>
    <name evidence="1" type="ORF">GLOINDRAFT_336619</name>
</gene>
<dbReference type="EMBL" id="KI294867">
    <property type="protein sequence ID" value="ESA03705.1"/>
    <property type="molecule type" value="Genomic_DNA"/>
</dbReference>
<organism evidence="1">
    <name type="scientific">Rhizophagus irregularis (strain DAOM 181602 / DAOM 197198 / MUCL 43194)</name>
    <name type="common">Arbuscular mycorrhizal fungus</name>
    <name type="synonym">Glomus intraradices</name>
    <dbReference type="NCBI Taxonomy" id="747089"/>
    <lineage>
        <taxon>Eukaryota</taxon>
        <taxon>Fungi</taxon>
        <taxon>Fungi incertae sedis</taxon>
        <taxon>Mucoromycota</taxon>
        <taxon>Glomeromycotina</taxon>
        <taxon>Glomeromycetes</taxon>
        <taxon>Glomerales</taxon>
        <taxon>Glomeraceae</taxon>
        <taxon>Rhizophagus</taxon>
    </lineage>
</organism>
<accession>U9T6E8</accession>